<dbReference type="RefSeq" id="WP_369287511.1">
    <property type="nucleotide sequence ID" value="NZ_JBFTEG010000007.1"/>
</dbReference>
<evidence type="ECO:0000259" key="2">
    <source>
        <dbReference type="Pfam" id="PF00857"/>
    </source>
</evidence>
<reference evidence="3 4" key="1">
    <citation type="submission" date="2024-07" db="EMBL/GenBank/DDBJ databases">
        <authorList>
            <person name="Li M."/>
        </authorList>
    </citation>
    <scope>NUCLEOTIDE SEQUENCE [LARGE SCALE GENOMIC DNA]</scope>
    <source>
        <strain evidence="3 4">25A3E</strain>
    </source>
</reference>
<evidence type="ECO:0000313" key="3">
    <source>
        <dbReference type="EMBL" id="MEX6502544.1"/>
    </source>
</evidence>
<dbReference type="Pfam" id="PF00857">
    <property type="entry name" value="Isochorismatase"/>
    <property type="match status" value="1"/>
</dbReference>
<dbReference type="EMBL" id="JBFTEG010000007">
    <property type="protein sequence ID" value="MEX6502544.1"/>
    <property type="molecule type" value="Genomic_DNA"/>
</dbReference>
<dbReference type="PANTHER" id="PTHR43540">
    <property type="entry name" value="PEROXYUREIDOACRYLATE/UREIDOACRYLATE AMIDOHYDROLASE-RELATED"/>
    <property type="match status" value="1"/>
</dbReference>
<organism evidence="3 4">
    <name type="scientific">Pseudomonas zhanjiangensis</name>
    <dbReference type="NCBI Taxonomy" id="3239015"/>
    <lineage>
        <taxon>Bacteria</taxon>
        <taxon>Pseudomonadati</taxon>
        <taxon>Pseudomonadota</taxon>
        <taxon>Gammaproteobacteria</taxon>
        <taxon>Pseudomonadales</taxon>
        <taxon>Pseudomonadaceae</taxon>
        <taxon>Pseudomonas</taxon>
    </lineage>
</organism>
<evidence type="ECO:0000313" key="4">
    <source>
        <dbReference type="Proteomes" id="UP001560296"/>
    </source>
</evidence>
<evidence type="ECO:0000256" key="1">
    <source>
        <dbReference type="ARBA" id="ARBA00022801"/>
    </source>
</evidence>
<dbReference type="Gene3D" id="3.40.50.850">
    <property type="entry name" value="Isochorismatase-like"/>
    <property type="match status" value="1"/>
</dbReference>
<sequence>MSNSPRRALIVIDVQHEYLGGNLPIEYPDVQQSLGNIARAMDAAHAQDMPIVLVQQLAPADSPLFPRGSYNAALHPTVAERPHDLRLEKSLPSALAATELGQWLRARDVDTLTVVGYMTHNCNDSTIRQAVHEGWQVEYLHDASGSVSYRNRAGAASAEDIHRVFCVVLQSRFAAVMSTDEWLQILKSGARPERDNIYQSNQRARS</sequence>
<proteinExistence type="predicted"/>
<name>A0ABV3YTZ0_9PSED</name>
<gene>
    <name evidence="3" type="ORF">AB5S05_10760</name>
</gene>
<dbReference type="EC" id="3.-.-.-" evidence="3"/>
<feature type="domain" description="Isochorismatase-like" evidence="2">
    <location>
        <begin position="8"/>
        <end position="181"/>
    </location>
</feature>
<keyword evidence="4" id="KW-1185">Reference proteome</keyword>
<dbReference type="Proteomes" id="UP001560296">
    <property type="component" value="Unassembled WGS sequence"/>
</dbReference>
<dbReference type="InterPro" id="IPR050272">
    <property type="entry name" value="Isochorismatase-like_hydrls"/>
</dbReference>
<accession>A0ABV3YTZ0</accession>
<protein>
    <submittedName>
        <fullName evidence="3">Cysteine hydrolase family protein</fullName>
        <ecNumber evidence="3">3.-.-.-</ecNumber>
    </submittedName>
</protein>
<dbReference type="InterPro" id="IPR036380">
    <property type="entry name" value="Isochorismatase-like_sf"/>
</dbReference>
<dbReference type="InterPro" id="IPR000868">
    <property type="entry name" value="Isochorismatase-like_dom"/>
</dbReference>
<dbReference type="CDD" id="cd01014">
    <property type="entry name" value="nicotinamidase_related"/>
    <property type="match status" value="1"/>
</dbReference>
<dbReference type="GO" id="GO:0016787">
    <property type="term" value="F:hydrolase activity"/>
    <property type="evidence" value="ECO:0007669"/>
    <property type="project" value="UniProtKB-KW"/>
</dbReference>
<dbReference type="SUPFAM" id="SSF52499">
    <property type="entry name" value="Isochorismatase-like hydrolases"/>
    <property type="match status" value="1"/>
</dbReference>
<dbReference type="PANTHER" id="PTHR43540:SF6">
    <property type="entry name" value="ISOCHORISMATASE-LIKE DOMAIN-CONTAINING PROTEIN"/>
    <property type="match status" value="1"/>
</dbReference>
<comment type="caution">
    <text evidence="3">The sequence shown here is derived from an EMBL/GenBank/DDBJ whole genome shotgun (WGS) entry which is preliminary data.</text>
</comment>
<keyword evidence="1 3" id="KW-0378">Hydrolase</keyword>